<evidence type="ECO:0000313" key="3">
    <source>
        <dbReference type="EMBL" id="SUZ86041.1"/>
    </source>
</evidence>
<dbReference type="InterPro" id="IPR002220">
    <property type="entry name" value="DapA-like"/>
</dbReference>
<evidence type="ECO:0008006" key="4">
    <source>
        <dbReference type="Google" id="ProtNLM"/>
    </source>
</evidence>
<dbReference type="Gene3D" id="3.20.20.70">
    <property type="entry name" value="Aldolase class I"/>
    <property type="match status" value="1"/>
</dbReference>
<dbReference type="CDD" id="cd00408">
    <property type="entry name" value="DHDPS-like"/>
    <property type="match status" value="1"/>
</dbReference>
<dbReference type="PANTHER" id="PTHR12128:SF67">
    <property type="entry name" value="BLR3884 PROTEIN"/>
    <property type="match status" value="1"/>
</dbReference>
<keyword evidence="1" id="KW-0456">Lyase</keyword>
<dbReference type="GO" id="GO:0008840">
    <property type="term" value="F:4-hydroxy-tetrahydrodipicolinate synthase activity"/>
    <property type="evidence" value="ECO:0007669"/>
    <property type="project" value="TreeGrafter"/>
</dbReference>
<keyword evidence="2" id="KW-0704">Schiff base</keyword>
<dbReference type="Pfam" id="PF00701">
    <property type="entry name" value="DHDPS"/>
    <property type="match status" value="1"/>
</dbReference>
<dbReference type="PANTHER" id="PTHR12128">
    <property type="entry name" value="DIHYDRODIPICOLINATE SYNTHASE"/>
    <property type="match status" value="1"/>
</dbReference>
<dbReference type="SMART" id="SM01130">
    <property type="entry name" value="DHDPS"/>
    <property type="match status" value="1"/>
</dbReference>
<evidence type="ECO:0000256" key="2">
    <source>
        <dbReference type="ARBA" id="ARBA00023270"/>
    </source>
</evidence>
<dbReference type="PRINTS" id="PR00146">
    <property type="entry name" value="DHPICSNTHASE"/>
</dbReference>
<feature type="non-terminal residue" evidence="3">
    <location>
        <position position="1"/>
    </location>
</feature>
<dbReference type="InterPro" id="IPR013785">
    <property type="entry name" value="Aldolase_TIM"/>
</dbReference>
<sequence length="286" mass="29791">VNGFPAFPRGLTAPLLTPFEDDGTVSHGRYVEHAQRLLDGGCVALVPFGTTGEALSVGIHERTTALEALVEGGIDASVLLPGTGLSNVPDTVHLTRHAVGTGCAAVLVLPPFYVKDPSDQGLVDHLEALVDGVADDRLRIVLYHIPQVAGVGWPVGVVRRLHDAHPDTVVGIKDSSGDWGTTAAFFGIDGLAVWPGSEAWLLDGLGEGGPGCISATANVNAPAISEVVALHLAGRHDVAAVALGEAREWRAGLGEPLVPAMKRLLAQRLDDPTWANVRPPFEVAPA</sequence>
<organism evidence="3">
    <name type="scientific">marine metagenome</name>
    <dbReference type="NCBI Taxonomy" id="408172"/>
    <lineage>
        <taxon>unclassified sequences</taxon>
        <taxon>metagenomes</taxon>
        <taxon>ecological metagenomes</taxon>
    </lineage>
</organism>
<name>A0A381R2T1_9ZZZZ</name>
<dbReference type="InterPro" id="IPR020624">
    <property type="entry name" value="Schiff_base-form_aldolases_CS"/>
</dbReference>
<dbReference type="EMBL" id="UINC01001661">
    <property type="protein sequence ID" value="SUZ86041.1"/>
    <property type="molecule type" value="Genomic_DNA"/>
</dbReference>
<proteinExistence type="predicted"/>
<dbReference type="PIRSF" id="PIRSF001365">
    <property type="entry name" value="DHDPS"/>
    <property type="match status" value="1"/>
</dbReference>
<dbReference type="SUPFAM" id="SSF51569">
    <property type="entry name" value="Aldolase"/>
    <property type="match status" value="1"/>
</dbReference>
<reference evidence="3" key="1">
    <citation type="submission" date="2018-05" db="EMBL/GenBank/DDBJ databases">
        <authorList>
            <person name="Lanie J.A."/>
            <person name="Ng W.-L."/>
            <person name="Kazmierczak K.M."/>
            <person name="Andrzejewski T.M."/>
            <person name="Davidsen T.M."/>
            <person name="Wayne K.J."/>
            <person name="Tettelin H."/>
            <person name="Glass J.I."/>
            <person name="Rusch D."/>
            <person name="Podicherti R."/>
            <person name="Tsui H.-C.T."/>
            <person name="Winkler M.E."/>
        </authorList>
    </citation>
    <scope>NUCLEOTIDE SEQUENCE</scope>
</reference>
<evidence type="ECO:0000256" key="1">
    <source>
        <dbReference type="ARBA" id="ARBA00023239"/>
    </source>
</evidence>
<gene>
    <name evidence="3" type="ORF">METZ01_LOCUS38895</name>
</gene>
<dbReference type="AlphaFoldDB" id="A0A381R2T1"/>
<accession>A0A381R2T1</accession>
<protein>
    <recommendedName>
        <fullName evidence="4">Dihydrodipicolinate synthase</fullName>
    </recommendedName>
</protein>
<dbReference type="PROSITE" id="PS00665">
    <property type="entry name" value="DHDPS_1"/>
    <property type="match status" value="1"/>
</dbReference>